<feature type="transmembrane region" description="Helical" evidence="6">
    <location>
        <begin position="104"/>
        <end position="123"/>
    </location>
</feature>
<feature type="transmembrane region" description="Helical" evidence="6">
    <location>
        <begin position="46"/>
        <end position="67"/>
    </location>
</feature>
<dbReference type="InterPro" id="IPR051611">
    <property type="entry name" value="ECF_transporter_component"/>
</dbReference>
<evidence type="ECO:0000256" key="2">
    <source>
        <dbReference type="ARBA" id="ARBA00022475"/>
    </source>
</evidence>
<evidence type="ECO:0000256" key="5">
    <source>
        <dbReference type="ARBA" id="ARBA00023136"/>
    </source>
</evidence>
<dbReference type="InterPro" id="IPR003339">
    <property type="entry name" value="ABC/ECF_trnsptr_transmembrane"/>
</dbReference>
<dbReference type="OrthoDB" id="4533at2"/>
<feature type="transmembrane region" description="Helical" evidence="6">
    <location>
        <begin position="73"/>
        <end position="92"/>
    </location>
</feature>
<keyword evidence="3 6" id="KW-0812">Transmembrane</keyword>
<dbReference type="Proteomes" id="UP000002407">
    <property type="component" value="Chromosome"/>
</dbReference>
<dbReference type="STRING" id="360107.CHAB381_0541"/>
<feature type="transmembrane region" description="Helical" evidence="6">
    <location>
        <begin position="6"/>
        <end position="34"/>
    </location>
</feature>
<keyword evidence="8" id="KW-1185">Reference proteome</keyword>
<dbReference type="PANTHER" id="PTHR34857">
    <property type="entry name" value="SLL0384 PROTEIN"/>
    <property type="match status" value="1"/>
</dbReference>
<evidence type="ECO:0000256" key="1">
    <source>
        <dbReference type="ARBA" id="ARBA00004141"/>
    </source>
</evidence>
<evidence type="ECO:0000256" key="4">
    <source>
        <dbReference type="ARBA" id="ARBA00022989"/>
    </source>
</evidence>
<keyword evidence="5 6" id="KW-0472">Membrane</keyword>
<name>A7I0T8_CAMHC</name>
<dbReference type="GO" id="GO:0005886">
    <property type="term" value="C:plasma membrane"/>
    <property type="evidence" value="ECO:0007669"/>
    <property type="project" value="UniProtKB-ARBA"/>
</dbReference>
<keyword evidence="4 6" id="KW-1133">Transmembrane helix</keyword>
<protein>
    <submittedName>
        <fullName evidence="7">Putative cobalt ABC transporter CbiQ, permease subunit</fullName>
    </submittedName>
</protein>
<dbReference type="EMBL" id="CP000776">
    <property type="protein sequence ID" value="ABS51358.1"/>
    <property type="molecule type" value="Genomic_DNA"/>
</dbReference>
<dbReference type="RefSeq" id="WP_012108416.1">
    <property type="nucleotide sequence ID" value="NC_009714.1"/>
</dbReference>
<dbReference type="AlphaFoldDB" id="A7I0T8"/>
<evidence type="ECO:0000313" key="8">
    <source>
        <dbReference type="Proteomes" id="UP000002407"/>
    </source>
</evidence>
<sequence length="216" mass="24733">MISPKLAFIATIFYSFFIALQSEIYATFFAPVIFVSLINYKLIAKIAVKILFLNIFIALIALSFWYFGQTKMAILVALRANLIIFFTLLLFYKFNIFEICSGIAEIKFCAKFAFLLFFSVKFIDALKKEFKRILKTLKARSFIAKTDIFSLKTYANIVGILFICAINRSENLQKALIVRNFNGNFKIIGSAQKINFAEILLLITIICVFIKKGQIL</sequence>
<evidence type="ECO:0000256" key="6">
    <source>
        <dbReference type="SAM" id="Phobius"/>
    </source>
</evidence>
<comment type="subcellular location">
    <subcellularLocation>
        <location evidence="1">Membrane</location>
        <topology evidence="1">Multi-pass membrane protein</topology>
    </subcellularLocation>
</comment>
<dbReference type="KEGG" id="cha:CHAB381_0541"/>
<evidence type="ECO:0000256" key="3">
    <source>
        <dbReference type="ARBA" id="ARBA00022692"/>
    </source>
</evidence>
<dbReference type="CDD" id="cd16914">
    <property type="entry name" value="EcfT"/>
    <property type="match status" value="1"/>
</dbReference>
<gene>
    <name evidence="7" type="ordered locus">CHAB381_0541</name>
</gene>
<evidence type="ECO:0000313" key="7">
    <source>
        <dbReference type="EMBL" id="ABS51358.1"/>
    </source>
</evidence>
<reference evidence="8" key="1">
    <citation type="submission" date="2007-07" db="EMBL/GenBank/DDBJ databases">
        <title>Complete genome sequence of Campylobacter hominis ATCC BAA-381, a commensal isolated from the human gastrointestinal tract.</title>
        <authorList>
            <person name="Fouts D.E."/>
            <person name="Mongodin E.F."/>
            <person name="Puiu D."/>
            <person name="Sebastian Y."/>
            <person name="Miller W.G."/>
            <person name="Mandrell R.E."/>
            <person name="Nelson K.E."/>
        </authorList>
    </citation>
    <scope>NUCLEOTIDE SEQUENCE [LARGE SCALE GENOMIC DNA]</scope>
    <source>
        <strain evidence="8">ATCC BAA-381 / LMG 19568 / NCTC 13146 / CH001A</strain>
    </source>
</reference>
<organism evidence="7 8">
    <name type="scientific">Campylobacter hominis (strain ATCC BAA-381 / DSM 21671 / CCUG 45161 / LMG 19568 / NCTC 13146 / CH001A)</name>
    <dbReference type="NCBI Taxonomy" id="360107"/>
    <lineage>
        <taxon>Bacteria</taxon>
        <taxon>Pseudomonadati</taxon>
        <taxon>Campylobacterota</taxon>
        <taxon>Epsilonproteobacteria</taxon>
        <taxon>Campylobacterales</taxon>
        <taxon>Campylobacteraceae</taxon>
        <taxon>Campylobacter</taxon>
    </lineage>
</organism>
<dbReference type="PANTHER" id="PTHR34857:SF2">
    <property type="entry name" value="SLL0384 PROTEIN"/>
    <property type="match status" value="1"/>
</dbReference>
<dbReference type="HOGENOM" id="CLU_103781_0_0_7"/>
<accession>A7I0T8</accession>
<keyword evidence="2" id="KW-1003">Cell membrane</keyword>
<feature type="transmembrane region" description="Helical" evidence="6">
    <location>
        <begin position="194"/>
        <end position="210"/>
    </location>
</feature>
<dbReference type="eggNOG" id="COG0619">
    <property type="taxonomic scope" value="Bacteria"/>
</dbReference>
<proteinExistence type="predicted"/>
<dbReference type="Pfam" id="PF02361">
    <property type="entry name" value="CbiQ"/>
    <property type="match status" value="1"/>
</dbReference>